<evidence type="ECO:0000313" key="4">
    <source>
        <dbReference type="EMBL" id="EHJ49080.1"/>
    </source>
</evidence>
<dbReference type="Gene3D" id="3.30.750.24">
    <property type="entry name" value="STAS domain"/>
    <property type="match status" value="1"/>
</dbReference>
<protein>
    <recommendedName>
        <fullName evidence="2">Anti-sigma factor antagonist</fullName>
    </recommendedName>
</protein>
<dbReference type="PANTHER" id="PTHR33495">
    <property type="entry name" value="ANTI-SIGMA FACTOR ANTAGONIST TM_1081-RELATED-RELATED"/>
    <property type="match status" value="1"/>
</dbReference>
<dbReference type="AlphaFoldDB" id="G7Q8J3"/>
<dbReference type="InterPro" id="IPR036513">
    <property type="entry name" value="STAS_dom_sf"/>
</dbReference>
<dbReference type="Pfam" id="PF01740">
    <property type="entry name" value="STAS"/>
    <property type="match status" value="1"/>
</dbReference>
<proteinExistence type="inferred from homology"/>
<dbReference type="SUPFAM" id="SSF52091">
    <property type="entry name" value="SpoIIaa-like"/>
    <property type="match status" value="1"/>
</dbReference>
<dbReference type="PANTHER" id="PTHR33495:SF2">
    <property type="entry name" value="ANTI-SIGMA FACTOR ANTAGONIST TM_1081-RELATED"/>
    <property type="match status" value="1"/>
</dbReference>
<dbReference type="NCBIfam" id="TIGR00377">
    <property type="entry name" value="ant_ant_sig"/>
    <property type="match status" value="1"/>
</dbReference>
<reference evidence="5" key="1">
    <citation type="journal article" date="2015" name="Genome Announc.">
        <title>High-Quality Draft Genome Sequence of Desulfovibrio carbinoliphilus FW-101-2B, an Organic Acid-Oxidizing Sulfate-Reducing Bacterium Isolated from Uranium(VI)-Contaminated Groundwater.</title>
        <authorList>
            <person name="Ramsay B.D."/>
            <person name="Hwang C."/>
            <person name="Woo H.L."/>
            <person name="Carroll S.L."/>
            <person name="Lucas S."/>
            <person name="Han J."/>
            <person name="Lapidus A.L."/>
            <person name="Cheng J.F."/>
            <person name="Goodwin L.A."/>
            <person name="Pitluck S."/>
            <person name="Peters L."/>
            <person name="Chertkov O."/>
            <person name="Held B."/>
            <person name="Detter J.C."/>
            <person name="Han C.S."/>
            <person name="Tapia R."/>
            <person name="Land M.L."/>
            <person name="Hauser L.J."/>
            <person name="Kyrpides N.C."/>
            <person name="Ivanova N.N."/>
            <person name="Mikhailova N."/>
            <person name="Pagani I."/>
            <person name="Woyke T."/>
            <person name="Arkin A.P."/>
            <person name="Dehal P."/>
            <person name="Chivian D."/>
            <person name="Criddle C.S."/>
            <person name="Wu W."/>
            <person name="Chakraborty R."/>
            <person name="Hazen T.C."/>
            <person name="Fields M.W."/>
        </authorList>
    </citation>
    <scope>NUCLEOTIDE SEQUENCE [LARGE SCALE GENOMIC DNA]</scope>
    <source>
        <strain evidence="5">FW-101-2B</strain>
    </source>
</reference>
<dbReference type="InterPro" id="IPR002645">
    <property type="entry name" value="STAS_dom"/>
</dbReference>
<keyword evidence="5" id="KW-1185">Reference proteome</keyword>
<evidence type="ECO:0000256" key="2">
    <source>
        <dbReference type="RuleBase" id="RU003749"/>
    </source>
</evidence>
<dbReference type="HOGENOM" id="CLU_115403_6_2_7"/>
<dbReference type="CDD" id="cd07043">
    <property type="entry name" value="STAS_anti-anti-sigma_factors"/>
    <property type="match status" value="1"/>
</dbReference>
<dbReference type="OrthoDB" id="5456609at2"/>
<evidence type="ECO:0000313" key="5">
    <source>
        <dbReference type="Proteomes" id="UP000004662"/>
    </source>
</evidence>
<dbReference type="PROSITE" id="PS50801">
    <property type="entry name" value="STAS"/>
    <property type="match status" value="1"/>
</dbReference>
<sequence>MELTATREGSCLVVEVGAAEVDHTVSDDFKDMVLERFAGSSAANLLLDLGQVAFMDSKAIGAMVSIRKAVANHGGRFAICSLHPHVAKVIRVVTLGTIFDVFPDKAAALTSLAV</sequence>
<evidence type="ECO:0000259" key="3">
    <source>
        <dbReference type="PROSITE" id="PS50801"/>
    </source>
</evidence>
<name>G7Q8J3_9BACT</name>
<organism evidence="4 5">
    <name type="scientific">Solidesulfovibrio carbinoliphilus subsp. oakridgensis</name>
    <dbReference type="NCBI Taxonomy" id="694327"/>
    <lineage>
        <taxon>Bacteria</taxon>
        <taxon>Pseudomonadati</taxon>
        <taxon>Thermodesulfobacteriota</taxon>
        <taxon>Desulfovibrionia</taxon>
        <taxon>Desulfovibrionales</taxon>
        <taxon>Desulfovibrionaceae</taxon>
        <taxon>Solidesulfovibrio</taxon>
    </lineage>
</organism>
<dbReference type="InterPro" id="IPR003658">
    <property type="entry name" value="Anti-sigma_ant"/>
</dbReference>
<dbReference type="RefSeq" id="WP_009182432.1">
    <property type="nucleotide sequence ID" value="NZ_CM001368.1"/>
</dbReference>
<comment type="similarity">
    <text evidence="1 2">Belongs to the anti-sigma-factor antagonist family.</text>
</comment>
<accession>G7Q8J3</accession>
<evidence type="ECO:0000256" key="1">
    <source>
        <dbReference type="ARBA" id="ARBA00009013"/>
    </source>
</evidence>
<feature type="domain" description="STAS" evidence="3">
    <location>
        <begin position="19"/>
        <end position="112"/>
    </location>
</feature>
<dbReference type="eggNOG" id="COG1366">
    <property type="taxonomic scope" value="Bacteria"/>
</dbReference>
<gene>
    <name evidence="4" type="ORF">DFW101_3080</name>
</gene>
<dbReference type="Proteomes" id="UP000004662">
    <property type="component" value="Chromosome"/>
</dbReference>
<dbReference type="GO" id="GO:0043856">
    <property type="term" value="F:anti-sigma factor antagonist activity"/>
    <property type="evidence" value="ECO:0007669"/>
    <property type="project" value="InterPro"/>
</dbReference>
<dbReference type="STRING" id="694327.DFW101_3080"/>
<dbReference type="EMBL" id="CM001368">
    <property type="protein sequence ID" value="EHJ49080.1"/>
    <property type="molecule type" value="Genomic_DNA"/>
</dbReference>